<dbReference type="RefSeq" id="WP_273953117.1">
    <property type="nucleotide sequence ID" value="NZ_JAQSIP010000009.1"/>
</dbReference>
<reference evidence="5 6" key="1">
    <citation type="submission" date="2023-02" db="EMBL/GenBank/DDBJ databases">
        <title>Bacterial whole genomic sequence of Curvibacter sp. HBC61.</title>
        <authorList>
            <person name="Le V."/>
            <person name="Ko S.-R."/>
            <person name="Ahn C.-Y."/>
            <person name="Oh H.-M."/>
        </authorList>
    </citation>
    <scope>NUCLEOTIDE SEQUENCE [LARGE SCALE GENOMIC DNA]</scope>
    <source>
        <strain evidence="5 6">HBC61</strain>
    </source>
</reference>
<proteinExistence type="predicted"/>
<feature type="compositionally biased region" description="Low complexity" evidence="3">
    <location>
        <begin position="234"/>
        <end position="243"/>
    </location>
</feature>
<feature type="compositionally biased region" description="Low complexity" evidence="3">
    <location>
        <begin position="250"/>
        <end position="263"/>
    </location>
</feature>
<dbReference type="PROSITE" id="PS50977">
    <property type="entry name" value="HTH_TETR_2"/>
    <property type="match status" value="1"/>
</dbReference>
<evidence type="ECO:0000256" key="1">
    <source>
        <dbReference type="ARBA" id="ARBA00023125"/>
    </source>
</evidence>
<dbReference type="Gene3D" id="1.10.357.10">
    <property type="entry name" value="Tetracycline Repressor, domain 2"/>
    <property type="match status" value="1"/>
</dbReference>
<dbReference type="InterPro" id="IPR041474">
    <property type="entry name" value="NicS_C"/>
</dbReference>
<dbReference type="PANTHER" id="PTHR30328:SF54">
    <property type="entry name" value="HTH-TYPE TRANSCRIPTIONAL REPRESSOR SCO4008"/>
    <property type="match status" value="1"/>
</dbReference>
<evidence type="ECO:0000259" key="4">
    <source>
        <dbReference type="PROSITE" id="PS50977"/>
    </source>
</evidence>
<dbReference type="Proteomes" id="UP001528673">
    <property type="component" value="Unassembled WGS sequence"/>
</dbReference>
<keyword evidence="6" id="KW-1185">Reference proteome</keyword>
<evidence type="ECO:0000313" key="5">
    <source>
        <dbReference type="EMBL" id="MDD0840321.1"/>
    </source>
</evidence>
<name>A0ABT5N4B4_9BURK</name>
<dbReference type="SUPFAM" id="SSF46689">
    <property type="entry name" value="Homeodomain-like"/>
    <property type="match status" value="1"/>
</dbReference>
<feature type="domain" description="HTH tetR-type" evidence="4">
    <location>
        <begin position="29"/>
        <end position="89"/>
    </location>
</feature>
<protein>
    <submittedName>
        <fullName evidence="5">TetR family transcriptional regulator</fullName>
    </submittedName>
</protein>
<gene>
    <name evidence="5" type="ORF">PSQ40_17185</name>
</gene>
<dbReference type="SUPFAM" id="SSF48498">
    <property type="entry name" value="Tetracyclin repressor-like, C-terminal domain"/>
    <property type="match status" value="1"/>
</dbReference>
<dbReference type="Pfam" id="PF00440">
    <property type="entry name" value="TetR_N"/>
    <property type="match status" value="1"/>
</dbReference>
<dbReference type="PRINTS" id="PR00455">
    <property type="entry name" value="HTHTETR"/>
</dbReference>
<comment type="caution">
    <text evidence="5">The sequence shown here is derived from an EMBL/GenBank/DDBJ whole genome shotgun (WGS) entry which is preliminary data.</text>
</comment>
<dbReference type="InterPro" id="IPR036271">
    <property type="entry name" value="Tet_transcr_reg_TetR-rel_C_sf"/>
</dbReference>
<sequence length="263" mass="29086">MSATPRKTRTAAKSVPAARRLGVREQAAQTTRDNILKAAIKVFARYGYDGGSVEKISKAAKSFDRMIYYYFGSKEGLYIEVIEEIYRRMNEAELKLDLNPDKPVEALQAVIRFVVGYYRRNPEFVTLLNTENLHKGKHIVKSVRAREYSSPAIEVIRQLLASGQAQGLFRPDMSARDLYLLIAANGYFYMSNRHTLSAFLGENLEAPEALAHWEEFVIDTVLRAVAPAPALTQARAPSLGSAPGSPPAPARTRAVARASAPGD</sequence>
<evidence type="ECO:0000256" key="2">
    <source>
        <dbReference type="PROSITE-ProRule" id="PRU00335"/>
    </source>
</evidence>
<dbReference type="InterPro" id="IPR001647">
    <property type="entry name" value="HTH_TetR"/>
</dbReference>
<dbReference type="PANTHER" id="PTHR30328">
    <property type="entry name" value="TRANSCRIPTIONAL REPRESSOR"/>
    <property type="match status" value="1"/>
</dbReference>
<evidence type="ECO:0000313" key="6">
    <source>
        <dbReference type="Proteomes" id="UP001528673"/>
    </source>
</evidence>
<keyword evidence="1 2" id="KW-0238">DNA-binding</keyword>
<dbReference type="InterPro" id="IPR050109">
    <property type="entry name" value="HTH-type_TetR-like_transc_reg"/>
</dbReference>
<dbReference type="InterPro" id="IPR009057">
    <property type="entry name" value="Homeodomain-like_sf"/>
</dbReference>
<feature type="DNA-binding region" description="H-T-H motif" evidence="2">
    <location>
        <begin position="52"/>
        <end position="71"/>
    </location>
</feature>
<organism evidence="5 6">
    <name type="scientific">Curvibacter cyanobacteriorum</name>
    <dbReference type="NCBI Taxonomy" id="3026422"/>
    <lineage>
        <taxon>Bacteria</taxon>
        <taxon>Pseudomonadati</taxon>
        <taxon>Pseudomonadota</taxon>
        <taxon>Betaproteobacteria</taxon>
        <taxon>Burkholderiales</taxon>
        <taxon>Comamonadaceae</taxon>
        <taxon>Curvibacter</taxon>
    </lineage>
</organism>
<dbReference type="EMBL" id="JAQSIP010000009">
    <property type="protein sequence ID" value="MDD0840321.1"/>
    <property type="molecule type" value="Genomic_DNA"/>
</dbReference>
<evidence type="ECO:0000256" key="3">
    <source>
        <dbReference type="SAM" id="MobiDB-lite"/>
    </source>
</evidence>
<dbReference type="Pfam" id="PF17938">
    <property type="entry name" value="TetR_C_29"/>
    <property type="match status" value="1"/>
</dbReference>
<feature type="region of interest" description="Disordered" evidence="3">
    <location>
        <begin position="233"/>
        <end position="263"/>
    </location>
</feature>
<accession>A0ABT5N4B4</accession>